<keyword evidence="5" id="KW-0653">Protein transport</keyword>
<keyword evidence="4" id="KW-0813">Transport</keyword>
<dbReference type="Pfam" id="PF04124">
    <property type="entry name" value="Dor1"/>
    <property type="match status" value="2"/>
</dbReference>
<dbReference type="PANTHER" id="PTHR21311">
    <property type="entry name" value="CONSERVED OLIGOMERIC GOLGI COMPLEX COMPONENT 8"/>
    <property type="match status" value="1"/>
</dbReference>
<feature type="non-terminal residue" evidence="9">
    <location>
        <position position="359"/>
    </location>
</feature>
<protein>
    <recommendedName>
        <fullName evidence="3">Conserved oligomeric Golgi complex subunit 8</fullName>
    </recommendedName>
    <alternativeName>
        <fullName evidence="8">Component of oligomeric Golgi complex 8</fullName>
    </alternativeName>
</protein>
<evidence type="ECO:0000256" key="8">
    <source>
        <dbReference type="ARBA" id="ARBA00031347"/>
    </source>
</evidence>
<sequence length="359" mass="42130">MAQELKELCQLLFPNSTVETPQYFSDINDYIKKLGSQNWEHIRSEPERLSDEMKHLTEQTQELAFTNCKTFVETAEISRTIRKDLKKSKDSLDKFLNSMPDFVQEVEKFSINVGNIVDDKRRYNSMRHQSDILLELLELPSLMREALNAEDYESALDIFTFVRNLSKRYSEIPVIQNTSSEIMTLWYETLYHLYNQLQYDLPLPQCLQILGYLRRANTVFKSTEEDQRKLLFAGNKIMNNSVLTDGLHLHFLKARNAWFEKALEDAKSNESSEKLLRKIVELHRIHLFNVLTQHKSIFLSDTQESKVRDDELSGTSALSCWLKQKVELFTQMLNQDLKKEDESSFESLMNQYIPTNTNL</sequence>
<organism evidence="9 10">
    <name type="scientific">Iphiclides podalirius</name>
    <name type="common">scarce swallowtail</name>
    <dbReference type="NCBI Taxonomy" id="110791"/>
    <lineage>
        <taxon>Eukaryota</taxon>
        <taxon>Metazoa</taxon>
        <taxon>Ecdysozoa</taxon>
        <taxon>Arthropoda</taxon>
        <taxon>Hexapoda</taxon>
        <taxon>Insecta</taxon>
        <taxon>Pterygota</taxon>
        <taxon>Neoptera</taxon>
        <taxon>Endopterygota</taxon>
        <taxon>Lepidoptera</taxon>
        <taxon>Glossata</taxon>
        <taxon>Ditrysia</taxon>
        <taxon>Papilionoidea</taxon>
        <taxon>Papilionidae</taxon>
        <taxon>Papilioninae</taxon>
        <taxon>Iphiclides</taxon>
    </lineage>
</organism>
<dbReference type="PANTHER" id="PTHR21311:SF0">
    <property type="entry name" value="CONSERVED OLIGOMERIC GOLGI COMPLEX SUBUNIT 8"/>
    <property type="match status" value="1"/>
</dbReference>
<evidence type="ECO:0000256" key="6">
    <source>
        <dbReference type="ARBA" id="ARBA00023034"/>
    </source>
</evidence>
<evidence type="ECO:0000256" key="4">
    <source>
        <dbReference type="ARBA" id="ARBA00022448"/>
    </source>
</evidence>
<name>A0ABN8I430_9NEOP</name>
<dbReference type="InterPro" id="IPR007255">
    <property type="entry name" value="COG8"/>
</dbReference>
<comment type="similarity">
    <text evidence="2">Belongs to the COG8 family.</text>
</comment>
<evidence type="ECO:0000256" key="3">
    <source>
        <dbReference type="ARBA" id="ARBA00020983"/>
    </source>
</evidence>
<dbReference type="SUPFAM" id="SSF74788">
    <property type="entry name" value="Cullin repeat-like"/>
    <property type="match status" value="1"/>
</dbReference>
<keyword evidence="7" id="KW-0472">Membrane</keyword>
<evidence type="ECO:0000256" key="5">
    <source>
        <dbReference type="ARBA" id="ARBA00022927"/>
    </source>
</evidence>
<dbReference type="EMBL" id="OW152830">
    <property type="protein sequence ID" value="CAH2048563.1"/>
    <property type="molecule type" value="Genomic_DNA"/>
</dbReference>
<keyword evidence="10" id="KW-1185">Reference proteome</keyword>
<comment type="subcellular location">
    <subcellularLocation>
        <location evidence="1">Golgi apparatus membrane</location>
        <topology evidence="1">Peripheral membrane protein</topology>
    </subcellularLocation>
</comment>
<keyword evidence="6" id="KW-0333">Golgi apparatus</keyword>
<accession>A0ABN8I430</accession>
<evidence type="ECO:0000313" key="9">
    <source>
        <dbReference type="EMBL" id="CAH2048563.1"/>
    </source>
</evidence>
<evidence type="ECO:0000256" key="1">
    <source>
        <dbReference type="ARBA" id="ARBA00004395"/>
    </source>
</evidence>
<gene>
    <name evidence="9" type="ORF">IPOD504_LOCUS6177</name>
</gene>
<dbReference type="InterPro" id="IPR016159">
    <property type="entry name" value="Cullin_repeat-like_dom_sf"/>
</dbReference>
<reference evidence="9" key="1">
    <citation type="submission" date="2022-03" db="EMBL/GenBank/DDBJ databases">
        <authorList>
            <person name="Martin H S."/>
        </authorList>
    </citation>
    <scope>NUCLEOTIDE SEQUENCE</scope>
</reference>
<evidence type="ECO:0000256" key="7">
    <source>
        <dbReference type="ARBA" id="ARBA00023136"/>
    </source>
</evidence>
<proteinExistence type="inferred from homology"/>
<evidence type="ECO:0000313" key="10">
    <source>
        <dbReference type="Proteomes" id="UP000837857"/>
    </source>
</evidence>
<dbReference type="Proteomes" id="UP000837857">
    <property type="component" value="Chromosome 18"/>
</dbReference>
<evidence type="ECO:0000256" key="2">
    <source>
        <dbReference type="ARBA" id="ARBA00006419"/>
    </source>
</evidence>